<dbReference type="InterPro" id="IPR036388">
    <property type="entry name" value="WH-like_DNA-bd_sf"/>
</dbReference>
<evidence type="ECO:0000256" key="4">
    <source>
        <dbReference type="ARBA" id="ARBA00023163"/>
    </source>
</evidence>
<feature type="domain" description="RNA polymerase sigma-70 region 2" evidence="5">
    <location>
        <begin position="20"/>
        <end position="84"/>
    </location>
</feature>
<dbReference type="InterPro" id="IPR013324">
    <property type="entry name" value="RNA_pol_sigma_r3/r4-like"/>
</dbReference>
<feature type="domain" description="RNA polymerase sigma factor 70 region 4 type 2" evidence="6">
    <location>
        <begin position="116"/>
        <end position="167"/>
    </location>
</feature>
<dbReference type="Gene3D" id="1.10.1740.10">
    <property type="match status" value="1"/>
</dbReference>
<protein>
    <submittedName>
        <fullName evidence="7">RNA polymerase sigma-70 factor (ECF subfamily)</fullName>
    </submittedName>
</protein>
<evidence type="ECO:0000259" key="6">
    <source>
        <dbReference type="Pfam" id="PF08281"/>
    </source>
</evidence>
<evidence type="ECO:0000259" key="5">
    <source>
        <dbReference type="Pfam" id="PF04542"/>
    </source>
</evidence>
<dbReference type="PANTHER" id="PTHR43133:SF46">
    <property type="entry name" value="RNA POLYMERASE SIGMA-70 FACTOR ECF SUBFAMILY"/>
    <property type="match status" value="1"/>
</dbReference>
<dbReference type="PANTHER" id="PTHR43133">
    <property type="entry name" value="RNA POLYMERASE ECF-TYPE SIGMA FACTO"/>
    <property type="match status" value="1"/>
</dbReference>
<evidence type="ECO:0000256" key="3">
    <source>
        <dbReference type="ARBA" id="ARBA00023082"/>
    </source>
</evidence>
<keyword evidence="8" id="KW-1185">Reference proteome</keyword>
<dbReference type="GO" id="GO:0006352">
    <property type="term" value="P:DNA-templated transcription initiation"/>
    <property type="evidence" value="ECO:0007669"/>
    <property type="project" value="InterPro"/>
</dbReference>
<reference evidence="7 8" key="1">
    <citation type="submission" date="2020-08" db="EMBL/GenBank/DDBJ databases">
        <title>Genomic Encyclopedia of Type Strains, Phase III (KMG-III): the genomes of soil and plant-associated and newly described type strains.</title>
        <authorList>
            <person name="Whitman W."/>
        </authorList>
    </citation>
    <scope>NUCLEOTIDE SEQUENCE [LARGE SCALE GENOMIC DNA]</scope>
    <source>
        <strain evidence="7 8">CECT 8234</strain>
    </source>
</reference>
<evidence type="ECO:0000256" key="2">
    <source>
        <dbReference type="ARBA" id="ARBA00023015"/>
    </source>
</evidence>
<dbReference type="CDD" id="cd06171">
    <property type="entry name" value="Sigma70_r4"/>
    <property type="match status" value="1"/>
</dbReference>
<keyword evidence="4" id="KW-0804">Transcription</keyword>
<dbReference type="InterPro" id="IPR014284">
    <property type="entry name" value="RNA_pol_sigma-70_dom"/>
</dbReference>
<proteinExistence type="inferred from homology"/>
<gene>
    <name evidence="7" type="ORF">FHS16_003249</name>
</gene>
<dbReference type="InterPro" id="IPR039425">
    <property type="entry name" value="RNA_pol_sigma-70-like"/>
</dbReference>
<dbReference type="RefSeq" id="WP_183564301.1">
    <property type="nucleotide sequence ID" value="NZ_CBCSLB010000033.1"/>
</dbReference>
<evidence type="ECO:0000313" key="7">
    <source>
        <dbReference type="EMBL" id="MBB3153187.1"/>
    </source>
</evidence>
<dbReference type="InterPro" id="IPR013325">
    <property type="entry name" value="RNA_pol_sigma_r2"/>
</dbReference>
<keyword evidence="3" id="KW-0731">Sigma factor</keyword>
<dbReference type="NCBIfam" id="TIGR02937">
    <property type="entry name" value="sigma70-ECF"/>
    <property type="match status" value="1"/>
</dbReference>
<dbReference type="Proteomes" id="UP000518605">
    <property type="component" value="Unassembled WGS sequence"/>
</dbReference>
<name>A0A7W5C8Y5_9BACL</name>
<dbReference type="EMBL" id="JACHXW010000009">
    <property type="protein sequence ID" value="MBB3153187.1"/>
    <property type="molecule type" value="Genomic_DNA"/>
</dbReference>
<keyword evidence="2" id="KW-0805">Transcription regulation</keyword>
<dbReference type="SUPFAM" id="SSF88946">
    <property type="entry name" value="Sigma2 domain of RNA polymerase sigma factors"/>
    <property type="match status" value="1"/>
</dbReference>
<accession>A0A7W5C8Y5</accession>
<organism evidence="7 8">
    <name type="scientific">Paenibacillus endophyticus</name>
    <dbReference type="NCBI Taxonomy" id="1294268"/>
    <lineage>
        <taxon>Bacteria</taxon>
        <taxon>Bacillati</taxon>
        <taxon>Bacillota</taxon>
        <taxon>Bacilli</taxon>
        <taxon>Bacillales</taxon>
        <taxon>Paenibacillaceae</taxon>
        <taxon>Paenibacillus</taxon>
    </lineage>
</organism>
<sequence>MDYLKYLAPGYDRAAVLRDLMEAFGQDVWSFAFFLTHKSEAADDISQEVFLAAFNGLYGFRGECTIKSWLLTITRNKALHYLQSAFIRKVTLTDRLIRGVSPAAEQIVFDRLDNRDLWDTVMRLPRKYREVLVLDYHYGLKVKEIAQLIRISEGTVKSRAHRAKKLMSKLLTNNDEEALGYE</sequence>
<dbReference type="InterPro" id="IPR007627">
    <property type="entry name" value="RNA_pol_sigma70_r2"/>
</dbReference>
<dbReference type="Pfam" id="PF04542">
    <property type="entry name" value="Sigma70_r2"/>
    <property type="match status" value="1"/>
</dbReference>
<dbReference type="GO" id="GO:0003677">
    <property type="term" value="F:DNA binding"/>
    <property type="evidence" value="ECO:0007669"/>
    <property type="project" value="InterPro"/>
</dbReference>
<comment type="similarity">
    <text evidence="1">Belongs to the sigma-70 factor family. ECF subfamily.</text>
</comment>
<dbReference type="Gene3D" id="1.10.10.10">
    <property type="entry name" value="Winged helix-like DNA-binding domain superfamily/Winged helix DNA-binding domain"/>
    <property type="match status" value="1"/>
</dbReference>
<dbReference type="GO" id="GO:0016987">
    <property type="term" value="F:sigma factor activity"/>
    <property type="evidence" value="ECO:0007669"/>
    <property type="project" value="UniProtKB-KW"/>
</dbReference>
<evidence type="ECO:0000313" key="8">
    <source>
        <dbReference type="Proteomes" id="UP000518605"/>
    </source>
</evidence>
<dbReference type="Pfam" id="PF08281">
    <property type="entry name" value="Sigma70_r4_2"/>
    <property type="match status" value="1"/>
</dbReference>
<comment type="caution">
    <text evidence="7">The sequence shown here is derived from an EMBL/GenBank/DDBJ whole genome shotgun (WGS) entry which is preliminary data.</text>
</comment>
<dbReference type="InterPro" id="IPR013249">
    <property type="entry name" value="RNA_pol_sigma70_r4_t2"/>
</dbReference>
<dbReference type="AlphaFoldDB" id="A0A7W5C8Y5"/>
<evidence type="ECO:0000256" key="1">
    <source>
        <dbReference type="ARBA" id="ARBA00010641"/>
    </source>
</evidence>
<dbReference type="SUPFAM" id="SSF88659">
    <property type="entry name" value="Sigma3 and sigma4 domains of RNA polymerase sigma factors"/>
    <property type="match status" value="1"/>
</dbReference>